<reference evidence="2 3" key="1">
    <citation type="submission" date="2018-12" db="EMBL/GenBank/DDBJ databases">
        <title>Flammeovirga pectinis sp. nov., isolated from the gut of the Korean scallop, Patinopecten yessoensis.</title>
        <authorList>
            <person name="Bae J.-W."/>
            <person name="Jeong Y.-S."/>
            <person name="Kang W."/>
        </authorList>
    </citation>
    <scope>NUCLEOTIDE SEQUENCE [LARGE SCALE GENOMIC DNA]</scope>
    <source>
        <strain evidence="2 3">L12M1</strain>
    </source>
</reference>
<accession>A0A3S9P5R9</accession>
<feature type="domain" description="DUF5672" evidence="1">
    <location>
        <begin position="59"/>
        <end position="244"/>
    </location>
</feature>
<gene>
    <name evidence="2" type="ORF">EI427_15165</name>
</gene>
<proteinExistence type="predicted"/>
<protein>
    <recommendedName>
        <fullName evidence="1">DUF5672 domain-containing protein</fullName>
    </recommendedName>
</protein>
<keyword evidence="3" id="KW-1185">Reference proteome</keyword>
<dbReference type="OrthoDB" id="7391526at2"/>
<evidence type="ECO:0000313" key="2">
    <source>
        <dbReference type="EMBL" id="AZQ63513.1"/>
    </source>
</evidence>
<organism evidence="2 3">
    <name type="scientific">Flammeovirga pectinis</name>
    <dbReference type="NCBI Taxonomy" id="2494373"/>
    <lineage>
        <taxon>Bacteria</taxon>
        <taxon>Pseudomonadati</taxon>
        <taxon>Bacteroidota</taxon>
        <taxon>Cytophagia</taxon>
        <taxon>Cytophagales</taxon>
        <taxon>Flammeovirgaceae</taxon>
        <taxon>Flammeovirga</taxon>
    </lineage>
</organism>
<dbReference type="Proteomes" id="UP000267268">
    <property type="component" value="Chromosome 1"/>
</dbReference>
<dbReference type="AlphaFoldDB" id="A0A3S9P5R9"/>
<dbReference type="Pfam" id="PF18922">
    <property type="entry name" value="DUF5672"/>
    <property type="match status" value="1"/>
</dbReference>
<dbReference type="KEGG" id="fll:EI427_15165"/>
<name>A0A3S9P5R9_9BACT</name>
<evidence type="ECO:0000313" key="3">
    <source>
        <dbReference type="Proteomes" id="UP000267268"/>
    </source>
</evidence>
<sequence length="267" mass="31833">MKNCIITIPVYKKTLSQNELISFKQVTTILKKWDFSIVTYRELDLSFYTDILDKTEVNYKVNFFKKLYFENVHGYNMLMVSLDFYKTFNAEYKFLLIYQIDCFIFTDQIEKWCKKNYSYIGAPWPHGAQNEPIQFKYVGNGGLSLRKIEDHIRVIKSSTLLNSIFSLNLPKRLKQWYAYLRLTYKNTSLFKKNTKNEDMFFGKNSSKTFSFFTIPTPKEALLFSIESRPEECIEVNKVLPMGIHAWEKYDKKYWTPYIEKVGFTIIK</sequence>
<evidence type="ECO:0000259" key="1">
    <source>
        <dbReference type="Pfam" id="PF18922"/>
    </source>
</evidence>
<dbReference type="RefSeq" id="WP_126616187.1">
    <property type="nucleotide sequence ID" value="NZ_CP034562.1"/>
</dbReference>
<dbReference type="EMBL" id="CP034562">
    <property type="protein sequence ID" value="AZQ63513.1"/>
    <property type="molecule type" value="Genomic_DNA"/>
</dbReference>
<dbReference type="InterPro" id="IPR043729">
    <property type="entry name" value="DUF5672"/>
</dbReference>